<gene>
    <name evidence="11" type="ORF">JTE90_012239</name>
</gene>
<dbReference type="AlphaFoldDB" id="A0AAV6UYG8"/>
<dbReference type="GO" id="GO:0001733">
    <property type="term" value="F:galactosylceramide sulfotransferase activity"/>
    <property type="evidence" value="ECO:0007669"/>
    <property type="project" value="InterPro"/>
</dbReference>
<comment type="subcellular location">
    <subcellularLocation>
        <location evidence="1">Golgi apparatus membrane</location>
        <topology evidence="1">Single-pass type II membrane protein</topology>
    </subcellularLocation>
</comment>
<organism evidence="11 12">
    <name type="scientific">Oedothorax gibbosus</name>
    <dbReference type="NCBI Taxonomy" id="931172"/>
    <lineage>
        <taxon>Eukaryota</taxon>
        <taxon>Metazoa</taxon>
        <taxon>Ecdysozoa</taxon>
        <taxon>Arthropoda</taxon>
        <taxon>Chelicerata</taxon>
        <taxon>Arachnida</taxon>
        <taxon>Araneae</taxon>
        <taxon>Araneomorphae</taxon>
        <taxon>Entelegynae</taxon>
        <taxon>Araneoidea</taxon>
        <taxon>Linyphiidae</taxon>
        <taxon>Erigoninae</taxon>
        <taxon>Oedothorax</taxon>
    </lineage>
</organism>
<evidence type="ECO:0000256" key="9">
    <source>
        <dbReference type="ARBA" id="ARBA00023180"/>
    </source>
</evidence>
<reference evidence="11 12" key="1">
    <citation type="journal article" date="2022" name="Nat. Ecol. Evol.">
        <title>A masculinizing supergene underlies an exaggerated male reproductive morph in a spider.</title>
        <authorList>
            <person name="Hendrickx F."/>
            <person name="De Corte Z."/>
            <person name="Sonet G."/>
            <person name="Van Belleghem S.M."/>
            <person name="Kostlbacher S."/>
            <person name="Vangestel C."/>
        </authorList>
    </citation>
    <scope>NUCLEOTIDE SEQUENCE [LARGE SCALE GENOMIC DNA]</scope>
    <source>
        <strain evidence="11">W744_W776</strain>
    </source>
</reference>
<evidence type="ECO:0000256" key="3">
    <source>
        <dbReference type="ARBA" id="ARBA00022679"/>
    </source>
</evidence>
<feature type="transmembrane region" description="Helical" evidence="10">
    <location>
        <begin position="31"/>
        <end position="49"/>
    </location>
</feature>
<keyword evidence="12" id="KW-1185">Reference proteome</keyword>
<comment type="caution">
    <text evidence="11">The sequence shown here is derived from an EMBL/GenBank/DDBJ whole genome shotgun (WGS) entry which is preliminary data.</text>
</comment>
<keyword evidence="9" id="KW-0325">Glycoprotein</keyword>
<dbReference type="GO" id="GO:0000139">
    <property type="term" value="C:Golgi membrane"/>
    <property type="evidence" value="ECO:0007669"/>
    <property type="project" value="UniProtKB-SubCell"/>
</dbReference>
<accession>A0AAV6UYG8</accession>
<keyword evidence="7" id="KW-0333">Golgi apparatus</keyword>
<evidence type="ECO:0008006" key="13">
    <source>
        <dbReference type="Google" id="ProtNLM"/>
    </source>
</evidence>
<evidence type="ECO:0000256" key="8">
    <source>
        <dbReference type="ARBA" id="ARBA00023136"/>
    </source>
</evidence>
<dbReference type="Pfam" id="PF06990">
    <property type="entry name" value="Gal-3-0_sulfotr"/>
    <property type="match status" value="1"/>
</dbReference>
<proteinExistence type="inferred from homology"/>
<evidence type="ECO:0000256" key="1">
    <source>
        <dbReference type="ARBA" id="ARBA00004323"/>
    </source>
</evidence>
<dbReference type="PANTHER" id="PTHR14647">
    <property type="entry name" value="GALACTOSE-3-O-SULFOTRANSFERASE"/>
    <property type="match status" value="1"/>
</dbReference>
<comment type="similarity">
    <text evidence="2">Belongs to the galactose-3-O-sulfotransferase family.</text>
</comment>
<evidence type="ECO:0000256" key="7">
    <source>
        <dbReference type="ARBA" id="ARBA00023034"/>
    </source>
</evidence>
<evidence type="ECO:0000256" key="5">
    <source>
        <dbReference type="ARBA" id="ARBA00022968"/>
    </source>
</evidence>
<dbReference type="SUPFAM" id="SSF52540">
    <property type="entry name" value="P-loop containing nucleoside triphosphate hydrolases"/>
    <property type="match status" value="1"/>
</dbReference>
<evidence type="ECO:0000256" key="10">
    <source>
        <dbReference type="SAM" id="Phobius"/>
    </source>
</evidence>
<evidence type="ECO:0000256" key="6">
    <source>
        <dbReference type="ARBA" id="ARBA00022989"/>
    </source>
</evidence>
<dbReference type="Proteomes" id="UP000827092">
    <property type="component" value="Unassembled WGS sequence"/>
</dbReference>
<keyword evidence="4 10" id="KW-0812">Transmembrane</keyword>
<dbReference type="PANTHER" id="PTHR14647:SF87">
    <property type="entry name" value="PUTATIVE-RELATED"/>
    <property type="match status" value="1"/>
</dbReference>
<protein>
    <recommendedName>
        <fullName evidence="13">Galactosylceramide sulfotransferase</fullName>
    </recommendedName>
</protein>
<keyword evidence="6 10" id="KW-1133">Transmembrane helix</keyword>
<dbReference type="InterPro" id="IPR009729">
    <property type="entry name" value="Gal-3-0_sulfotransfrase"/>
</dbReference>
<evidence type="ECO:0000313" key="12">
    <source>
        <dbReference type="Proteomes" id="UP000827092"/>
    </source>
</evidence>
<evidence type="ECO:0000313" key="11">
    <source>
        <dbReference type="EMBL" id="KAG8188768.1"/>
    </source>
</evidence>
<name>A0AAV6UYG8_9ARAC</name>
<dbReference type="InterPro" id="IPR027417">
    <property type="entry name" value="P-loop_NTPase"/>
</dbReference>
<keyword evidence="8 10" id="KW-0472">Membrane</keyword>
<dbReference type="EMBL" id="JAFNEN010000231">
    <property type="protein sequence ID" value="KAG8188768.1"/>
    <property type="molecule type" value="Genomic_DNA"/>
</dbReference>
<evidence type="ECO:0000256" key="2">
    <source>
        <dbReference type="ARBA" id="ARBA00008124"/>
    </source>
</evidence>
<dbReference type="GO" id="GO:0009247">
    <property type="term" value="P:glycolipid biosynthetic process"/>
    <property type="evidence" value="ECO:0007669"/>
    <property type="project" value="InterPro"/>
</dbReference>
<evidence type="ECO:0000256" key="4">
    <source>
        <dbReference type="ARBA" id="ARBA00022692"/>
    </source>
</evidence>
<keyword evidence="5" id="KW-0735">Signal-anchor</keyword>
<sequence length="430" mass="50723">MEKGRRLPRNHVASNKGITEKRSVVPNQKSFSFVSAVFCAAFIVYIIQYEQPDIHSVRRILSDEAADLFSSSDEEPFPTSPTNSCSPRRNIVFLKTHKCASSSVQNIFNRYGYRRKLNFVLPPRGGSYIGHPEPFNWSMVPDATKFGIRYNILTHHCRLNYDEMRRKMSADVVFVTIVRSPVELFESLFSFYSLQMFYRERFDTLGKHAKPAGAYAARMGGKIGFNQMLFDLGMDEKGFENASLVHDYVLFLDSVFDLVMVRERMDESLVLLKDLLCWDTDDVVVFQLNARNKRYKRKLSPDLLQRLEKFNSADILLYRHFVRRLNARIAEFGHERMAEAVEELRNRTRMWYDVCVQKQDFQSKIINSKRYFTNKMVMAYVKKNQLNATCDDLTTSEPIFTEKLVDRQRYMFPKPKPYRSRYRYKMKRWH</sequence>
<dbReference type="Gene3D" id="3.40.50.300">
    <property type="entry name" value="P-loop containing nucleotide triphosphate hydrolases"/>
    <property type="match status" value="1"/>
</dbReference>
<keyword evidence="3" id="KW-0808">Transferase</keyword>